<comment type="subcellular location">
    <subcellularLocation>
        <location evidence="1">Nucleus</location>
    </subcellularLocation>
</comment>
<feature type="compositionally biased region" description="Low complexity" evidence="12">
    <location>
        <begin position="189"/>
        <end position="201"/>
    </location>
</feature>
<dbReference type="Pfam" id="PF11789">
    <property type="entry name" value="zf-Nse"/>
    <property type="match status" value="1"/>
</dbReference>
<evidence type="ECO:0000313" key="14">
    <source>
        <dbReference type="EMBL" id="SPO04839.1"/>
    </source>
</evidence>
<evidence type="ECO:0000313" key="15">
    <source>
        <dbReference type="Proteomes" id="UP001187682"/>
    </source>
</evidence>
<dbReference type="GO" id="GO:0061665">
    <property type="term" value="F:SUMO ligase activity"/>
    <property type="evidence" value="ECO:0007669"/>
    <property type="project" value="TreeGrafter"/>
</dbReference>
<name>A0AAE8N3K4_9PEZI</name>
<gene>
    <name evidence="14" type="ORF">DNG_07524</name>
</gene>
<dbReference type="GO" id="GO:0000724">
    <property type="term" value="P:double-strand break repair via homologous recombination"/>
    <property type="evidence" value="ECO:0007669"/>
    <property type="project" value="InterPro"/>
</dbReference>
<dbReference type="InterPro" id="IPR013083">
    <property type="entry name" value="Znf_RING/FYVE/PHD"/>
</dbReference>
<dbReference type="GO" id="GO:0008270">
    <property type="term" value="F:zinc ion binding"/>
    <property type="evidence" value="ECO:0007669"/>
    <property type="project" value="UniProtKB-KW"/>
</dbReference>
<keyword evidence="5" id="KW-0479">Metal-binding</keyword>
<comment type="caution">
    <text evidence="14">The sequence shown here is derived from an EMBL/GenBank/DDBJ whole genome shotgun (WGS) entry which is preliminary data.</text>
</comment>
<evidence type="ECO:0000259" key="13">
    <source>
        <dbReference type="PROSITE" id="PS51044"/>
    </source>
</evidence>
<evidence type="ECO:0000256" key="3">
    <source>
        <dbReference type="ARBA" id="ARBA00008212"/>
    </source>
</evidence>
<keyword evidence="11" id="KW-0175">Coiled coil</keyword>
<dbReference type="InterPro" id="IPR026846">
    <property type="entry name" value="Nse2(Mms21)"/>
</dbReference>
<evidence type="ECO:0000256" key="12">
    <source>
        <dbReference type="SAM" id="MobiDB-lite"/>
    </source>
</evidence>
<feature type="domain" description="SP-RING-type" evidence="13">
    <location>
        <begin position="300"/>
        <end position="381"/>
    </location>
</feature>
<comment type="similarity">
    <text evidence="3">Belongs to the NSE2 family.</text>
</comment>
<feature type="region of interest" description="Disordered" evidence="12">
    <location>
        <begin position="160"/>
        <end position="214"/>
    </location>
</feature>
<dbReference type="GO" id="GO:0005634">
    <property type="term" value="C:nucleus"/>
    <property type="evidence" value="ECO:0007669"/>
    <property type="project" value="UniProtKB-SubCell"/>
</dbReference>
<evidence type="ECO:0000256" key="6">
    <source>
        <dbReference type="ARBA" id="ARBA00022771"/>
    </source>
</evidence>
<evidence type="ECO:0000256" key="10">
    <source>
        <dbReference type="PROSITE-ProRule" id="PRU00452"/>
    </source>
</evidence>
<keyword evidence="7" id="KW-0833">Ubl conjugation pathway</keyword>
<evidence type="ECO:0000256" key="9">
    <source>
        <dbReference type="ARBA" id="ARBA00023242"/>
    </source>
</evidence>
<sequence>MLPGRRRLQQGTRNNANPSSTPNRPRAAATESDEPIELPAYLPQACALNADAIVALRSLNQNLGTSKIDEHIRDSLSFLKAGTASLGATLQSSRYQVDNIGEKKEAEKARLEKEVAKLEDVAKDLTAEAEAAVRELIDLKGGVEDEKAAFENVIQTSNEAWRQRDRERSERRQERQQQALEARENGEYGAPADGEDANGAAAEDDLDDEEEQEEVQALSELIRQVKERKAANYEEMSMYQRYALNNEYADFKRQWHNGLHGEDAVLPDAKRWFSQDGRPVFNFGGARGGDGDEDEEGLDGDTDLIVERETVSTRCPLSLQEMVEPYSNRKCRHTFEKTAILEYIGIQPRVTCPQSGCNAVYGKGDLYLDQAMLARIRRKKDRRASDGEEGEDEDDDDGEDIGSEEDEAEDEEAEEPAPRSARPRRSVKMERDG</sequence>
<dbReference type="GO" id="GO:0030915">
    <property type="term" value="C:Smc5-Smc6 complex"/>
    <property type="evidence" value="ECO:0007669"/>
    <property type="project" value="InterPro"/>
</dbReference>
<dbReference type="Gene3D" id="3.30.40.10">
    <property type="entry name" value="Zinc/RING finger domain, C3HC4 (zinc finger)"/>
    <property type="match status" value="1"/>
</dbReference>
<evidence type="ECO:0000256" key="4">
    <source>
        <dbReference type="ARBA" id="ARBA00022679"/>
    </source>
</evidence>
<dbReference type="Proteomes" id="UP001187682">
    <property type="component" value="Unassembled WGS sequence"/>
</dbReference>
<feature type="compositionally biased region" description="Acidic residues" evidence="12">
    <location>
        <begin position="202"/>
        <end position="214"/>
    </location>
</feature>
<feature type="coiled-coil region" evidence="11">
    <location>
        <begin position="101"/>
        <end position="135"/>
    </location>
</feature>
<evidence type="ECO:0000256" key="2">
    <source>
        <dbReference type="ARBA" id="ARBA00004718"/>
    </source>
</evidence>
<keyword evidence="8" id="KW-0862">Zinc</keyword>
<proteinExistence type="inferred from homology"/>
<feature type="compositionally biased region" description="Polar residues" evidence="12">
    <location>
        <begin position="9"/>
        <end position="23"/>
    </location>
</feature>
<dbReference type="InterPro" id="IPR004181">
    <property type="entry name" value="Znf_MIZ"/>
</dbReference>
<evidence type="ECO:0000256" key="11">
    <source>
        <dbReference type="SAM" id="Coils"/>
    </source>
</evidence>
<accession>A0AAE8N3K4</accession>
<dbReference type="GO" id="GO:0016925">
    <property type="term" value="P:protein sumoylation"/>
    <property type="evidence" value="ECO:0007669"/>
    <property type="project" value="TreeGrafter"/>
</dbReference>
<evidence type="ECO:0000256" key="1">
    <source>
        <dbReference type="ARBA" id="ARBA00004123"/>
    </source>
</evidence>
<dbReference type="PANTHER" id="PTHR21330">
    <property type="entry name" value="E3 SUMO-PROTEIN LIGASE NSE2"/>
    <property type="match status" value="1"/>
</dbReference>
<feature type="compositionally biased region" description="Basic and acidic residues" evidence="12">
    <location>
        <begin position="161"/>
        <end position="186"/>
    </location>
</feature>
<feature type="compositionally biased region" description="Acidic residues" evidence="12">
    <location>
        <begin position="387"/>
        <end position="415"/>
    </location>
</feature>
<evidence type="ECO:0000256" key="5">
    <source>
        <dbReference type="ARBA" id="ARBA00022723"/>
    </source>
</evidence>
<keyword evidence="4" id="KW-0808">Transferase</keyword>
<protein>
    <recommendedName>
        <fullName evidence="13">SP-RING-type domain-containing protein</fullName>
    </recommendedName>
</protein>
<evidence type="ECO:0000256" key="8">
    <source>
        <dbReference type="ARBA" id="ARBA00022833"/>
    </source>
</evidence>
<reference evidence="14" key="1">
    <citation type="submission" date="2018-03" db="EMBL/GenBank/DDBJ databases">
        <authorList>
            <person name="Guldener U."/>
        </authorList>
    </citation>
    <scope>NUCLEOTIDE SEQUENCE</scope>
</reference>
<dbReference type="EMBL" id="ONZQ02000011">
    <property type="protein sequence ID" value="SPO04839.1"/>
    <property type="molecule type" value="Genomic_DNA"/>
</dbReference>
<comment type="pathway">
    <text evidence="2">Protein modification; protein sumoylation.</text>
</comment>
<keyword evidence="6 10" id="KW-0863">Zinc-finger</keyword>
<dbReference type="PANTHER" id="PTHR21330:SF1">
    <property type="entry name" value="E3 SUMO-PROTEIN LIGASE NSE2"/>
    <property type="match status" value="1"/>
</dbReference>
<feature type="region of interest" description="Disordered" evidence="12">
    <location>
        <begin position="1"/>
        <end position="33"/>
    </location>
</feature>
<dbReference type="PROSITE" id="PS51044">
    <property type="entry name" value="ZF_SP_RING"/>
    <property type="match status" value="1"/>
</dbReference>
<organism evidence="14 15">
    <name type="scientific">Cephalotrichum gorgonifer</name>
    <dbReference type="NCBI Taxonomy" id="2041049"/>
    <lineage>
        <taxon>Eukaryota</taxon>
        <taxon>Fungi</taxon>
        <taxon>Dikarya</taxon>
        <taxon>Ascomycota</taxon>
        <taxon>Pezizomycotina</taxon>
        <taxon>Sordariomycetes</taxon>
        <taxon>Hypocreomycetidae</taxon>
        <taxon>Microascales</taxon>
        <taxon>Microascaceae</taxon>
        <taxon>Cephalotrichum</taxon>
    </lineage>
</organism>
<evidence type="ECO:0000256" key="7">
    <source>
        <dbReference type="ARBA" id="ARBA00022786"/>
    </source>
</evidence>
<dbReference type="AlphaFoldDB" id="A0AAE8N3K4"/>
<feature type="region of interest" description="Disordered" evidence="12">
    <location>
        <begin position="377"/>
        <end position="433"/>
    </location>
</feature>
<keyword evidence="15" id="KW-1185">Reference proteome</keyword>
<keyword evidence="9" id="KW-0539">Nucleus</keyword>
<dbReference type="SUPFAM" id="SSF57850">
    <property type="entry name" value="RING/U-box"/>
    <property type="match status" value="1"/>
</dbReference>
<dbReference type="CDD" id="cd16651">
    <property type="entry name" value="SPL-RING_NSE2"/>
    <property type="match status" value="1"/>
</dbReference>